<proteinExistence type="predicted"/>
<keyword evidence="3" id="KW-0805">Transcription regulation</keyword>
<evidence type="ECO:0000256" key="1">
    <source>
        <dbReference type="ARBA" id="ARBA00022741"/>
    </source>
</evidence>
<dbReference type="PROSITE" id="PS00688">
    <property type="entry name" value="SIGMA54_INTERACT_3"/>
    <property type="match status" value="1"/>
</dbReference>
<dbReference type="FunFam" id="3.40.50.300:FF:000006">
    <property type="entry name" value="DNA-binding transcriptional regulator NtrC"/>
    <property type="match status" value="1"/>
</dbReference>
<dbReference type="CDD" id="cd00009">
    <property type="entry name" value="AAA"/>
    <property type="match status" value="1"/>
</dbReference>
<accession>E1K0B3</accession>
<evidence type="ECO:0000313" key="9">
    <source>
        <dbReference type="EMBL" id="EFL49944.1"/>
    </source>
</evidence>
<feature type="compositionally biased region" description="Basic and acidic residues" evidence="6">
    <location>
        <begin position="1"/>
        <end position="25"/>
    </location>
</feature>
<dbReference type="SUPFAM" id="SSF52540">
    <property type="entry name" value="P-loop containing nucleoside triphosphate hydrolases"/>
    <property type="match status" value="1"/>
</dbReference>
<dbReference type="InterPro" id="IPR011006">
    <property type="entry name" value="CheY-like_superfamily"/>
</dbReference>
<dbReference type="EMBL" id="AECZ01000029">
    <property type="protein sequence ID" value="EFL49944.1"/>
    <property type="molecule type" value="Genomic_DNA"/>
</dbReference>
<protein>
    <submittedName>
        <fullName evidence="9">Two component, sigma54 specific, transcriptional regulator, Fis family</fullName>
    </submittedName>
</protein>
<dbReference type="Gene3D" id="3.40.50.300">
    <property type="entry name" value="P-loop containing nucleotide triphosphate hydrolases"/>
    <property type="match status" value="1"/>
</dbReference>
<dbReference type="eggNOG" id="COG2204">
    <property type="taxonomic scope" value="Bacteria"/>
</dbReference>
<feature type="domain" description="Sigma-54 factor interaction" evidence="7">
    <location>
        <begin position="179"/>
        <end position="407"/>
    </location>
</feature>
<keyword evidence="1" id="KW-0547">Nucleotide-binding</keyword>
<dbReference type="GO" id="GO:0005524">
    <property type="term" value="F:ATP binding"/>
    <property type="evidence" value="ECO:0007669"/>
    <property type="project" value="UniProtKB-KW"/>
</dbReference>
<dbReference type="InterPro" id="IPR025662">
    <property type="entry name" value="Sigma_54_int_dom_ATP-bd_1"/>
</dbReference>
<dbReference type="Pfam" id="PF00072">
    <property type="entry name" value="Response_reg"/>
    <property type="match status" value="1"/>
</dbReference>
<organism evidence="9 10">
    <name type="scientific">Solidesulfovibrio fructosivorans JJ]</name>
    <dbReference type="NCBI Taxonomy" id="596151"/>
    <lineage>
        <taxon>Bacteria</taxon>
        <taxon>Pseudomonadati</taxon>
        <taxon>Thermodesulfobacteriota</taxon>
        <taxon>Desulfovibrionia</taxon>
        <taxon>Desulfovibrionales</taxon>
        <taxon>Desulfovibrionaceae</taxon>
        <taxon>Solidesulfovibrio</taxon>
    </lineage>
</organism>
<dbReference type="AlphaFoldDB" id="E1K0B3"/>
<dbReference type="PROSITE" id="PS50110">
    <property type="entry name" value="RESPONSE_REGULATORY"/>
    <property type="match status" value="1"/>
</dbReference>
<dbReference type="OrthoDB" id="9763792at2"/>
<evidence type="ECO:0000256" key="2">
    <source>
        <dbReference type="ARBA" id="ARBA00022840"/>
    </source>
</evidence>
<dbReference type="InterPro" id="IPR025944">
    <property type="entry name" value="Sigma_54_int_dom_CS"/>
</dbReference>
<evidence type="ECO:0000256" key="3">
    <source>
        <dbReference type="ARBA" id="ARBA00023015"/>
    </source>
</evidence>
<dbReference type="PANTHER" id="PTHR32071:SF13">
    <property type="entry name" value="RESPONSE REGULATOR HSFA"/>
    <property type="match status" value="1"/>
</dbReference>
<reference evidence="9 10" key="1">
    <citation type="submission" date="2010-08" db="EMBL/GenBank/DDBJ databases">
        <title>The draft genome of Desulfovibrio fructosovorans JJ.</title>
        <authorList>
            <consortium name="US DOE Joint Genome Institute (JGI-PGF)"/>
            <person name="Lucas S."/>
            <person name="Copeland A."/>
            <person name="Lapidus A."/>
            <person name="Cheng J.-F."/>
            <person name="Bruce D."/>
            <person name="Goodwin L."/>
            <person name="Pitluck S."/>
            <person name="Land M.L."/>
            <person name="Hauser L."/>
            <person name="Chang Y.-J."/>
            <person name="Jeffries C."/>
            <person name="Wall J.D."/>
            <person name="Stahl D.A."/>
            <person name="Arkin A.P."/>
            <person name="Dehal P."/>
            <person name="Stolyar S.M."/>
            <person name="Hazen T.C."/>
            <person name="Woyke T.J."/>
        </authorList>
    </citation>
    <scope>NUCLEOTIDE SEQUENCE [LARGE SCALE GENOMIC DNA]</scope>
    <source>
        <strain evidence="9 10">JJ</strain>
    </source>
</reference>
<dbReference type="STRING" id="596151.DesfrDRAFT_3313"/>
<dbReference type="PROSITE" id="PS50045">
    <property type="entry name" value="SIGMA54_INTERACT_4"/>
    <property type="match status" value="1"/>
</dbReference>
<dbReference type="Pfam" id="PF00158">
    <property type="entry name" value="Sigma54_activat"/>
    <property type="match status" value="1"/>
</dbReference>
<dbReference type="Proteomes" id="UP000006250">
    <property type="component" value="Unassembled WGS sequence"/>
</dbReference>
<gene>
    <name evidence="9" type="ORF">DesfrDRAFT_3313</name>
</gene>
<dbReference type="InterPro" id="IPR027417">
    <property type="entry name" value="P-loop_NTPase"/>
</dbReference>
<dbReference type="InterPro" id="IPR003593">
    <property type="entry name" value="AAA+_ATPase"/>
</dbReference>
<keyword evidence="5" id="KW-0597">Phosphoprotein</keyword>
<feature type="region of interest" description="Disordered" evidence="6">
    <location>
        <begin position="1"/>
        <end position="27"/>
    </location>
</feature>
<dbReference type="SMART" id="SM00382">
    <property type="entry name" value="AAA"/>
    <property type="match status" value="1"/>
</dbReference>
<dbReference type="GO" id="GO:0043565">
    <property type="term" value="F:sequence-specific DNA binding"/>
    <property type="evidence" value="ECO:0007669"/>
    <property type="project" value="InterPro"/>
</dbReference>
<keyword evidence="4" id="KW-0804">Transcription</keyword>
<evidence type="ECO:0000256" key="5">
    <source>
        <dbReference type="PROSITE-ProRule" id="PRU00169"/>
    </source>
</evidence>
<dbReference type="RefSeq" id="WP_005995759.1">
    <property type="nucleotide sequence ID" value="NZ_AECZ01000029.1"/>
</dbReference>
<dbReference type="SMART" id="SM00448">
    <property type="entry name" value="REC"/>
    <property type="match status" value="1"/>
</dbReference>
<keyword evidence="10" id="KW-1185">Reference proteome</keyword>
<dbReference type="GO" id="GO:0000160">
    <property type="term" value="P:phosphorelay signal transduction system"/>
    <property type="evidence" value="ECO:0007669"/>
    <property type="project" value="InterPro"/>
</dbReference>
<evidence type="ECO:0000259" key="8">
    <source>
        <dbReference type="PROSITE" id="PS50110"/>
    </source>
</evidence>
<evidence type="ECO:0000313" key="10">
    <source>
        <dbReference type="Proteomes" id="UP000006250"/>
    </source>
</evidence>
<dbReference type="SUPFAM" id="SSF52172">
    <property type="entry name" value="CheY-like"/>
    <property type="match status" value="1"/>
</dbReference>
<sequence>MPRGGPRREADREVATGEAQAERVGAKRTSPRYPVLLVDDEESWLRSFQSALRASGINNVVALSDSRQVLEMLGKRQFCAVAVDLMMPHVAGEELIPRILAEHPELPVLVISGLSEIKAAVNCIRLGAFDFIVKTESRNTLIAGIKHAIEIFELRRENSTLRQRLFQEELDSPELFADILTVDKTMRTVFHYVEAIAETAWPVLVTGESGSGKELIARAIHRVSRRQGKFVAVNMAGLDDNMVADTLFGHTRGAFTGAAQARAGLVETARDGTLFLDEIGDLSPQSQKKLLRLLQEEEYAPLGSDVSRKSTARIVAATHQDLTALQEAGTFRRDLYFRLRGHMVALPPLRERPGDLPLLIEHFVDEAAGEGGRSLRADVAGIAALLGGYAFPGNVRELRHLVLDAARLAEGATLGPEAFRAVLRFDPTVRLDAATPADGAVPADLLGFGPRLPNLKQARELLIEEALRRAGGNQSVAARLIGVTRQAVSKYRQSRQDGDASQDS</sequence>
<dbReference type="Gene3D" id="1.10.8.60">
    <property type="match status" value="1"/>
</dbReference>
<keyword evidence="2" id="KW-0067">ATP-binding</keyword>
<dbReference type="PANTHER" id="PTHR32071">
    <property type="entry name" value="TRANSCRIPTIONAL REGULATORY PROTEIN"/>
    <property type="match status" value="1"/>
</dbReference>
<evidence type="ECO:0000259" key="7">
    <source>
        <dbReference type="PROSITE" id="PS50045"/>
    </source>
</evidence>
<dbReference type="Pfam" id="PF02954">
    <property type="entry name" value="HTH_8"/>
    <property type="match status" value="1"/>
</dbReference>
<dbReference type="InterPro" id="IPR002078">
    <property type="entry name" value="Sigma_54_int"/>
</dbReference>
<name>E1K0B3_SOLFR</name>
<dbReference type="PROSITE" id="PS00675">
    <property type="entry name" value="SIGMA54_INTERACT_1"/>
    <property type="match status" value="1"/>
</dbReference>
<dbReference type="Pfam" id="PF25601">
    <property type="entry name" value="AAA_lid_14"/>
    <property type="match status" value="1"/>
</dbReference>
<dbReference type="InterPro" id="IPR002197">
    <property type="entry name" value="HTH_Fis"/>
</dbReference>
<dbReference type="InterPro" id="IPR058031">
    <property type="entry name" value="AAA_lid_NorR"/>
</dbReference>
<dbReference type="InterPro" id="IPR001789">
    <property type="entry name" value="Sig_transdc_resp-reg_receiver"/>
</dbReference>
<feature type="modified residue" description="4-aspartylphosphate" evidence="5">
    <location>
        <position position="84"/>
    </location>
</feature>
<evidence type="ECO:0000256" key="6">
    <source>
        <dbReference type="SAM" id="MobiDB-lite"/>
    </source>
</evidence>
<feature type="domain" description="Response regulatory" evidence="8">
    <location>
        <begin position="34"/>
        <end position="149"/>
    </location>
</feature>
<dbReference type="Gene3D" id="3.40.50.2300">
    <property type="match status" value="1"/>
</dbReference>
<comment type="caution">
    <text evidence="9">The sequence shown here is derived from an EMBL/GenBank/DDBJ whole genome shotgun (WGS) entry which is preliminary data.</text>
</comment>
<evidence type="ECO:0000256" key="4">
    <source>
        <dbReference type="ARBA" id="ARBA00023163"/>
    </source>
</evidence>
<dbReference type="GO" id="GO:0006355">
    <property type="term" value="P:regulation of DNA-templated transcription"/>
    <property type="evidence" value="ECO:0007669"/>
    <property type="project" value="InterPro"/>
</dbReference>